<dbReference type="Proteomes" id="UP000610558">
    <property type="component" value="Unassembled WGS sequence"/>
</dbReference>
<dbReference type="EMBL" id="JACXLD010000005">
    <property type="protein sequence ID" value="MBD2859385.1"/>
    <property type="molecule type" value="Genomic_DNA"/>
</dbReference>
<evidence type="ECO:0000313" key="3">
    <source>
        <dbReference type="Proteomes" id="UP000610558"/>
    </source>
</evidence>
<feature type="transmembrane region" description="Helical" evidence="1">
    <location>
        <begin position="331"/>
        <end position="349"/>
    </location>
</feature>
<gene>
    <name evidence="2" type="ORF">IB286_10250</name>
</gene>
<name>A0A927GWF2_9GAMM</name>
<dbReference type="AlphaFoldDB" id="A0A927GWF2"/>
<keyword evidence="1" id="KW-0472">Membrane</keyword>
<keyword evidence="1" id="KW-1133">Transmembrane helix</keyword>
<evidence type="ECO:0000313" key="2">
    <source>
        <dbReference type="EMBL" id="MBD2859385.1"/>
    </source>
</evidence>
<comment type="caution">
    <text evidence="2">The sequence shown here is derived from an EMBL/GenBank/DDBJ whole genome shotgun (WGS) entry which is preliminary data.</text>
</comment>
<dbReference type="RefSeq" id="WP_190765183.1">
    <property type="nucleotide sequence ID" value="NZ_JACXLD010000005.1"/>
</dbReference>
<sequence>MFFSPTLRPWVVSVFLVLLFASLYTLKGHEGTFGYWKVPVMTPFFADLRTITHGAESLTEGFDPMLENPADPWGRQLNYPRLWQGLYKFGIGSGDTLWLGMCFIGLFLLSLNILLTGACKAALWWTFFAVLSPATLLGMERGNNDLLAFAVVAFAALVAGRAWPAMLSAVWLGFVLKLFPVFAATLFLAKDKKLCVGLLLATILMGGAYTAFTWHDLQLVFDGTPKPVGLAYGMNVVWMKVMQTNVQGGQILRFLSYAFVALILANAIRVLLLQPQLYHGNCDKYLHAFRAGAGVYLGTFLLGNNWDYRLMFLILTIPQLVVWSKAGVKRVNQVALFTLIAILVSLWHLRIRSFYVDEFANWFLFATLAWLLARSSPSWLRTDKTTN</sequence>
<feature type="transmembrane region" description="Helical" evidence="1">
    <location>
        <begin position="254"/>
        <end position="273"/>
    </location>
</feature>
<proteinExistence type="predicted"/>
<protein>
    <recommendedName>
        <fullName evidence="4">DUF2029 domain-containing protein</fullName>
    </recommendedName>
</protein>
<keyword evidence="1" id="KW-0812">Transmembrane</keyword>
<accession>A0A927GWF2</accession>
<feature type="transmembrane region" description="Helical" evidence="1">
    <location>
        <begin position="121"/>
        <end position="139"/>
    </location>
</feature>
<feature type="transmembrane region" description="Helical" evidence="1">
    <location>
        <begin position="285"/>
        <end position="302"/>
    </location>
</feature>
<keyword evidence="3" id="KW-1185">Reference proteome</keyword>
<feature type="transmembrane region" description="Helical" evidence="1">
    <location>
        <begin position="169"/>
        <end position="189"/>
    </location>
</feature>
<feature type="transmembrane region" description="Helical" evidence="1">
    <location>
        <begin position="146"/>
        <end position="163"/>
    </location>
</feature>
<evidence type="ECO:0008006" key="4">
    <source>
        <dbReference type="Google" id="ProtNLM"/>
    </source>
</evidence>
<organism evidence="2 3">
    <name type="scientific">Spongiibacter pelagi</name>
    <dbReference type="NCBI Taxonomy" id="2760804"/>
    <lineage>
        <taxon>Bacteria</taxon>
        <taxon>Pseudomonadati</taxon>
        <taxon>Pseudomonadota</taxon>
        <taxon>Gammaproteobacteria</taxon>
        <taxon>Cellvibrionales</taxon>
        <taxon>Spongiibacteraceae</taxon>
        <taxon>Spongiibacter</taxon>
    </lineage>
</organism>
<feature type="transmembrane region" description="Helical" evidence="1">
    <location>
        <begin position="6"/>
        <end position="26"/>
    </location>
</feature>
<feature type="transmembrane region" description="Helical" evidence="1">
    <location>
        <begin position="196"/>
        <end position="215"/>
    </location>
</feature>
<evidence type="ECO:0000256" key="1">
    <source>
        <dbReference type="SAM" id="Phobius"/>
    </source>
</evidence>
<feature type="transmembrane region" description="Helical" evidence="1">
    <location>
        <begin position="355"/>
        <end position="373"/>
    </location>
</feature>
<feature type="transmembrane region" description="Helical" evidence="1">
    <location>
        <begin position="308"/>
        <end position="324"/>
    </location>
</feature>
<feature type="transmembrane region" description="Helical" evidence="1">
    <location>
        <begin position="96"/>
        <end position="115"/>
    </location>
</feature>
<reference evidence="2" key="1">
    <citation type="submission" date="2020-09" db="EMBL/GenBank/DDBJ databases">
        <authorList>
            <person name="Yoon J.-W."/>
        </authorList>
    </citation>
    <scope>NUCLEOTIDE SEQUENCE</scope>
    <source>
        <strain evidence="2">KMU-158</strain>
    </source>
</reference>